<dbReference type="AlphaFoldDB" id="A0A5B7F4V6"/>
<proteinExistence type="predicted"/>
<evidence type="ECO:0000313" key="2">
    <source>
        <dbReference type="EMBL" id="MPC40188.1"/>
    </source>
</evidence>
<accession>A0A5B7F4V6</accession>
<name>A0A5B7F4V6_PORTR</name>
<dbReference type="Proteomes" id="UP000324222">
    <property type="component" value="Unassembled WGS sequence"/>
</dbReference>
<dbReference type="EMBL" id="VSRR010004610">
    <property type="protein sequence ID" value="MPC40188.1"/>
    <property type="molecule type" value="Genomic_DNA"/>
</dbReference>
<organism evidence="2 3">
    <name type="scientific">Portunus trituberculatus</name>
    <name type="common">Swimming crab</name>
    <name type="synonym">Neptunus trituberculatus</name>
    <dbReference type="NCBI Taxonomy" id="210409"/>
    <lineage>
        <taxon>Eukaryota</taxon>
        <taxon>Metazoa</taxon>
        <taxon>Ecdysozoa</taxon>
        <taxon>Arthropoda</taxon>
        <taxon>Crustacea</taxon>
        <taxon>Multicrustacea</taxon>
        <taxon>Malacostraca</taxon>
        <taxon>Eumalacostraca</taxon>
        <taxon>Eucarida</taxon>
        <taxon>Decapoda</taxon>
        <taxon>Pleocyemata</taxon>
        <taxon>Brachyura</taxon>
        <taxon>Eubrachyura</taxon>
        <taxon>Portunoidea</taxon>
        <taxon>Portunidae</taxon>
        <taxon>Portuninae</taxon>
        <taxon>Portunus</taxon>
    </lineage>
</organism>
<reference evidence="2 3" key="1">
    <citation type="submission" date="2019-05" db="EMBL/GenBank/DDBJ databases">
        <title>Another draft genome of Portunus trituberculatus and its Hox gene families provides insights of decapod evolution.</title>
        <authorList>
            <person name="Jeong J.-H."/>
            <person name="Song I."/>
            <person name="Kim S."/>
            <person name="Choi T."/>
            <person name="Kim D."/>
            <person name="Ryu S."/>
            <person name="Kim W."/>
        </authorList>
    </citation>
    <scope>NUCLEOTIDE SEQUENCE [LARGE SCALE GENOMIC DNA]</scope>
    <source>
        <tissue evidence="2">Muscle</tissue>
    </source>
</reference>
<comment type="caution">
    <text evidence="2">The sequence shown here is derived from an EMBL/GenBank/DDBJ whole genome shotgun (WGS) entry which is preliminary data.</text>
</comment>
<evidence type="ECO:0000313" key="3">
    <source>
        <dbReference type="Proteomes" id="UP000324222"/>
    </source>
</evidence>
<sequence>MVAEPKMVADLLSEHFLSISQKVSAALGARHSQGLEAQGVNFASVGVESYDVPLSSFKLKSALSQCHESSPGPNDIPSESLSSANTSLRSRKLLRWRRRCPTASTMLTLMIRHSDVILVPN</sequence>
<feature type="region of interest" description="Disordered" evidence="1">
    <location>
        <begin position="67"/>
        <end position="87"/>
    </location>
</feature>
<keyword evidence="3" id="KW-1185">Reference proteome</keyword>
<gene>
    <name evidence="2" type="ORF">E2C01_033744</name>
</gene>
<protein>
    <submittedName>
        <fullName evidence="2">Uncharacterized protein</fullName>
    </submittedName>
</protein>
<evidence type="ECO:0000256" key="1">
    <source>
        <dbReference type="SAM" id="MobiDB-lite"/>
    </source>
</evidence>
<feature type="compositionally biased region" description="Polar residues" evidence="1">
    <location>
        <begin position="67"/>
        <end position="86"/>
    </location>
</feature>